<dbReference type="HAMAP" id="MF_00984">
    <property type="entry name" value="SSB"/>
    <property type="match status" value="1"/>
</dbReference>
<dbReference type="EMBL" id="JACRKR010000032">
    <property type="protein sequence ID" value="MBI5078516.1"/>
    <property type="molecule type" value="Genomic_DNA"/>
</dbReference>
<comment type="caution">
    <text evidence="4">The sequence shown here is derived from an EMBL/GenBank/DDBJ whole genome shotgun (WGS) entry which is preliminary data.</text>
</comment>
<proteinExistence type="inferred from homology"/>
<dbReference type="GO" id="GO:0003697">
    <property type="term" value="F:single-stranded DNA binding"/>
    <property type="evidence" value="ECO:0007669"/>
    <property type="project" value="UniProtKB-UniRule"/>
</dbReference>
<dbReference type="NCBIfam" id="TIGR00621">
    <property type="entry name" value="ssb"/>
    <property type="match status" value="1"/>
</dbReference>
<protein>
    <recommendedName>
        <fullName evidence="2 3">Single-stranded DNA-binding protein</fullName>
        <shortName evidence="2">SSB</shortName>
    </recommendedName>
</protein>
<dbReference type="PROSITE" id="PS50935">
    <property type="entry name" value="SSB"/>
    <property type="match status" value="1"/>
</dbReference>
<evidence type="ECO:0000313" key="5">
    <source>
        <dbReference type="Proteomes" id="UP000808761"/>
    </source>
</evidence>
<gene>
    <name evidence="4" type="ORF">HZB08_00650</name>
</gene>
<reference evidence="4" key="1">
    <citation type="submission" date="2020-07" db="EMBL/GenBank/DDBJ databases">
        <title>Huge and variable diversity of episymbiotic CPR bacteria and DPANN archaea in groundwater ecosystems.</title>
        <authorList>
            <person name="He C.Y."/>
            <person name="Keren R."/>
            <person name="Whittaker M."/>
            <person name="Farag I.F."/>
            <person name="Doudna J."/>
            <person name="Cate J.H.D."/>
            <person name="Banfield J.F."/>
        </authorList>
    </citation>
    <scope>NUCLEOTIDE SEQUENCE</scope>
    <source>
        <strain evidence="4">NC_groundwater_1860_Pr3_B-0.1um_51_7</strain>
    </source>
</reference>
<evidence type="ECO:0000256" key="1">
    <source>
        <dbReference type="ARBA" id="ARBA00023125"/>
    </source>
</evidence>
<accession>A0A9D6ULM4</accession>
<dbReference type="SUPFAM" id="SSF50249">
    <property type="entry name" value="Nucleic acid-binding proteins"/>
    <property type="match status" value="1"/>
</dbReference>
<dbReference type="CDD" id="cd04496">
    <property type="entry name" value="SSB_OBF"/>
    <property type="match status" value="1"/>
</dbReference>
<name>A0A9D6ULM4_UNCSA</name>
<dbReference type="GO" id="GO:0006260">
    <property type="term" value="P:DNA replication"/>
    <property type="evidence" value="ECO:0007669"/>
    <property type="project" value="InterPro"/>
</dbReference>
<keyword evidence="1 2" id="KW-0238">DNA-binding</keyword>
<dbReference type="GO" id="GO:0009295">
    <property type="term" value="C:nucleoid"/>
    <property type="evidence" value="ECO:0007669"/>
    <property type="project" value="TreeGrafter"/>
</dbReference>
<organism evidence="4 5">
    <name type="scientific">Candidatus Saganbacteria bacterium</name>
    <dbReference type="NCBI Taxonomy" id="2575572"/>
    <lineage>
        <taxon>Bacteria</taxon>
        <taxon>Bacillati</taxon>
        <taxon>Saganbacteria</taxon>
    </lineage>
</organism>
<comment type="caution">
    <text evidence="2">Lacks conserved residue(s) required for the propagation of feature annotation.</text>
</comment>
<sequence>MYNKAFLIGNLTRDPELRYTSSGIPVARFAVAVNRFQAKGAETGKPEVDFINVVAWRRLAEICGEYLKKGRPVALEGRLQIRSFTGRDGQKRTMAEVVADNMQMLGRKTESAADTAVRPVPLADNEAIEIEKKLSGEEAPF</sequence>
<dbReference type="Proteomes" id="UP000808761">
    <property type="component" value="Unassembled WGS sequence"/>
</dbReference>
<evidence type="ECO:0000256" key="2">
    <source>
        <dbReference type="HAMAP-Rule" id="MF_00984"/>
    </source>
</evidence>
<evidence type="ECO:0000313" key="4">
    <source>
        <dbReference type="EMBL" id="MBI5078516.1"/>
    </source>
</evidence>
<dbReference type="AlphaFoldDB" id="A0A9D6ULM4"/>
<dbReference type="InterPro" id="IPR000424">
    <property type="entry name" value="Primosome_PriB/ssb"/>
</dbReference>
<dbReference type="InterPro" id="IPR011344">
    <property type="entry name" value="ssDNA-bd"/>
</dbReference>
<dbReference type="Gene3D" id="2.40.50.140">
    <property type="entry name" value="Nucleic acid-binding proteins"/>
    <property type="match status" value="1"/>
</dbReference>
<dbReference type="Pfam" id="PF00436">
    <property type="entry name" value="SSB"/>
    <property type="match status" value="1"/>
</dbReference>
<dbReference type="PIRSF" id="PIRSF002070">
    <property type="entry name" value="SSB"/>
    <property type="match status" value="1"/>
</dbReference>
<dbReference type="InterPro" id="IPR012340">
    <property type="entry name" value="NA-bd_OB-fold"/>
</dbReference>
<dbReference type="PANTHER" id="PTHR10302:SF27">
    <property type="entry name" value="SINGLE-STRANDED DNA-BINDING PROTEIN"/>
    <property type="match status" value="1"/>
</dbReference>
<evidence type="ECO:0000256" key="3">
    <source>
        <dbReference type="PIRNR" id="PIRNR002070"/>
    </source>
</evidence>
<dbReference type="PANTHER" id="PTHR10302">
    <property type="entry name" value="SINGLE-STRANDED DNA-BINDING PROTEIN"/>
    <property type="match status" value="1"/>
</dbReference>
<comment type="subunit">
    <text evidence="2">Homotetramer.</text>
</comment>